<dbReference type="PROSITE" id="PS51082">
    <property type="entry name" value="WH2"/>
    <property type="match status" value="1"/>
</dbReference>
<dbReference type="EMBL" id="WNYA01000008">
    <property type="protein sequence ID" value="KAG8559781.1"/>
    <property type="molecule type" value="Genomic_DNA"/>
</dbReference>
<feature type="region of interest" description="Disordered" evidence="1">
    <location>
        <begin position="263"/>
        <end position="397"/>
    </location>
</feature>
<feature type="region of interest" description="Disordered" evidence="1">
    <location>
        <begin position="777"/>
        <end position="814"/>
    </location>
</feature>
<feature type="compositionally biased region" description="Polar residues" evidence="1">
    <location>
        <begin position="797"/>
        <end position="813"/>
    </location>
</feature>
<feature type="compositionally biased region" description="Basic and acidic residues" evidence="1">
    <location>
        <begin position="442"/>
        <end position="460"/>
    </location>
</feature>
<feature type="compositionally biased region" description="Basic and acidic residues" evidence="1">
    <location>
        <begin position="468"/>
        <end position="497"/>
    </location>
</feature>
<dbReference type="PANTHER" id="PTHR21557">
    <property type="entry name" value="CORDON-BLEU"/>
    <property type="match status" value="1"/>
</dbReference>
<feature type="region of interest" description="Disordered" evidence="1">
    <location>
        <begin position="658"/>
        <end position="722"/>
    </location>
</feature>
<evidence type="ECO:0000256" key="1">
    <source>
        <dbReference type="SAM" id="MobiDB-lite"/>
    </source>
</evidence>
<evidence type="ECO:0000313" key="3">
    <source>
        <dbReference type="EMBL" id="KAG8559780.1"/>
    </source>
</evidence>
<feature type="region of interest" description="Disordered" evidence="1">
    <location>
        <begin position="229"/>
        <end position="248"/>
    </location>
</feature>
<feature type="compositionally biased region" description="Polar residues" evidence="1">
    <location>
        <begin position="1074"/>
        <end position="1088"/>
    </location>
</feature>
<protein>
    <recommendedName>
        <fullName evidence="2">WH2 domain-containing protein</fullName>
    </recommendedName>
</protein>
<organism evidence="3 4">
    <name type="scientific">Engystomops pustulosus</name>
    <name type="common">Tungara frog</name>
    <name type="synonym">Physalaemus pustulosus</name>
    <dbReference type="NCBI Taxonomy" id="76066"/>
    <lineage>
        <taxon>Eukaryota</taxon>
        <taxon>Metazoa</taxon>
        <taxon>Chordata</taxon>
        <taxon>Craniata</taxon>
        <taxon>Vertebrata</taxon>
        <taxon>Euteleostomi</taxon>
        <taxon>Amphibia</taxon>
        <taxon>Batrachia</taxon>
        <taxon>Anura</taxon>
        <taxon>Neobatrachia</taxon>
        <taxon>Hyloidea</taxon>
        <taxon>Leptodactylidae</taxon>
        <taxon>Leiuperinae</taxon>
        <taxon>Engystomops</taxon>
    </lineage>
</organism>
<dbReference type="EMBL" id="WNYA01000008">
    <property type="protein sequence ID" value="KAG8559780.1"/>
    <property type="molecule type" value="Genomic_DNA"/>
</dbReference>
<feature type="region of interest" description="Disordered" evidence="1">
    <location>
        <begin position="424"/>
        <end position="513"/>
    </location>
</feature>
<dbReference type="PANTHER" id="PTHR21557:SF2">
    <property type="entry name" value="CORDON-BLEU PROTEIN-LIKE 1"/>
    <property type="match status" value="1"/>
</dbReference>
<accession>A0AAV7AG50</accession>
<evidence type="ECO:0000259" key="2">
    <source>
        <dbReference type="PROSITE" id="PS51082"/>
    </source>
</evidence>
<feature type="region of interest" description="Disordered" evidence="1">
    <location>
        <begin position="1"/>
        <end position="40"/>
    </location>
</feature>
<feature type="compositionally biased region" description="Basic and acidic residues" evidence="1">
    <location>
        <begin position="708"/>
        <end position="722"/>
    </location>
</feature>
<feature type="region of interest" description="Disordered" evidence="1">
    <location>
        <begin position="831"/>
        <end position="856"/>
    </location>
</feature>
<comment type="caution">
    <text evidence="3">The sequence shown here is derived from an EMBL/GenBank/DDBJ whole genome shotgun (WGS) entry which is preliminary data.</text>
</comment>
<feature type="compositionally biased region" description="Polar residues" evidence="1">
    <location>
        <begin position="290"/>
        <end position="305"/>
    </location>
</feature>
<evidence type="ECO:0000313" key="4">
    <source>
        <dbReference type="Proteomes" id="UP000824782"/>
    </source>
</evidence>
<dbReference type="Gene3D" id="3.10.20.90">
    <property type="entry name" value="Phosphatidylinositol 3-kinase Catalytic Subunit, Chain A, domain 1"/>
    <property type="match status" value="1"/>
</dbReference>
<dbReference type="InterPro" id="IPR003124">
    <property type="entry name" value="WH2_dom"/>
</dbReference>
<feature type="region of interest" description="Disordered" evidence="1">
    <location>
        <begin position="528"/>
        <end position="557"/>
    </location>
</feature>
<dbReference type="GO" id="GO:0003785">
    <property type="term" value="F:actin monomer binding"/>
    <property type="evidence" value="ECO:0007669"/>
    <property type="project" value="InterPro"/>
</dbReference>
<dbReference type="InterPro" id="IPR039895">
    <property type="entry name" value="COBL-like"/>
</dbReference>
<feature type="region of interest" description="Disordered" evidence="1">
    <location>
        <begin position="912"/>
        <end position="938"/>
    </location>
</feature>
<feature type="region of interest" description="Disordered" evidence="1">
    <location>
        <begin position="1073"/>
        <end position="1110"/>
    </location>
</feature>
<feature type="compositionally biased region" description="Basic and acidic residues" evidence="1">
    <location>
        <begin position="918"/>
        <end position="938"/>
    </location>
</feature>
<feature type="compositionally biased region" description="Low complexity" evidence="1">
    <location>
        <begin position="687"/>
        <end position="698"/>
    </location>
</feature>
<sequence length="1205" mass="133206">MDDSGSWSENSSQDASLPPSGKRAKGKAPLPPGEARYSDSLTSFDSADTVQYNMDQKENIDRDIELKVVLPGDRIATTIVHGSKPMMDLLVYLCGQYRLNPSIYTIDLISADKTQLKYKPNTPIGMLEVERVVLKSKNLDEKNKKPGPIIPEQTVRVVINYRRTQKTVMRVSPFIPLQDLIPSICNKCEFDPRSTMLLQDYQSQKPIDVTRSLNELGLRELYALDHSKATSPTEIRPPPLHESFQNVDMKQNDDKGFFNFFRRSTKKKRDQTSSAPATPLLNKPRPQNVIRANTVTKSYDSNTLPSDVPKKRRAPLPPMHPPQNGSSDIHRGQIRTSSCVVKSVSVDDSEQTSGGFDRSRTGSFQHSGTSTLNSSLRRTKRKAPLPPSPPPITQTEINNENISANGEISAEITYKKYSDEDHINLGTSPTEDLTSGPELQEIEEKKEVNVSLAREAESFAKESVSSSTKEETSLSSTEEHPEAKPVEDKSALSDAHDSSVLSDVEDISKITQGDVTTDVMSGLFIKDEAAAENTTLEYDKIGESENRTSTPTKELENPQIFESKILVAEQGSQTQPCVHPAEVTYTVTGDSGYINLTESHVDTELKPSTSEKGRMQDSAVQTVNFDSDVEVTTIDKEITRSQGNSLVDKVQHELNGHGSNLAQVTEQQHKYEPVSDMRGSVETQTGSVQESVSESSQSKTFHLYRQQSDPKPKPSNEITRDYLPKVGMTTYKIIPQRSFDVERHVDYESSQDAGKSIYSADSEHDTRHNVINSAPYYGHAHETEPPSSVKNGDLSPPGSNVNTLSMVSKTTADQSRKEHFALSRSLSSAPVLISEKAAPPEVKPKPKPTSPQKGPSSFYLQMQRRASSMYVASAIAKTKTSANPTSSTVKFKDLGNEASQVTIRTLPSRVNVLNFPPRPEEKLPEDKPPTTETHSEIKNDRLGTISEIHSEVGNHVEVSQISIERNLKPTELPNELCHQPHVVESCEEKRPDFLTLEQKLLESRNVVAEVSSSEKPTPIVQNEWKSDEVSTTSFSKTVQSTISPTTHNPPLTLPKLSNFVTPRPFLSSHPVVKRSQSFSSGTSPTKSPLNVDAPIGWSSVTSPSETKKEAPVFATIPQEETENETLTPELKYRVHSPPPIPEKKSTVSFQSSDPEQLRQDILAAIRSGQGAANLKKITIRSNTISINGKSRISHPVFSETLSEDE</sequence>
<feature type="compositionally biased region" description="Polar residues" evidence="1">
    <location>
        <begin position="361"/>
        <end position="376"/>
    </location>
</feature>
<feature type="domain" description="WH2" evidence="2">
    <location>
        <begin position="1157"/>
        <end position="1177"/>
    </location>
</feature>
<reference evidence="3" key="1">
    <citation type="thesis" date="2020" institute="ProQuest LLC" country="789 East Eisenhower Parkway, Ann Arbor, MI, USA">
        <title>Comparative Genomics and Chromosome Evolution.</title>
        <authorList>
            <person name="Mudd A.B."/>
        </authorList>
    </citation>
    <scope>NUCLEOTIDE SEQUENCE</scope>
    <source>
        <strain evidence="3">237g6f4</strain>
        <tissue evidence="3">Blood</tissue>
    </source>
</reference>
<keyword evidence="4" id="KW-1185">Reference proteome</keyword>
<dbReference type="Proteomes" id="UP000824782">
    <property type="component" value="Unassembled WGS sequence"/>
</dbReference>
<dbReference type="InterPro" id="IPR019025">
    <property type="entry name" value="Cordon-bleu_ubiquitin_domain"/>
</dbReference>
<gene>
    <name evidence="3" type="ORF">GDO81_017457</name>
</gene>
<proteinExistence type="predicted"/>
<feature type="compositionally biased region" description="Polar residues" evidence="1">
    <location>
        <begin position="1"/>
        <end position="15"/>
    </location>
</feature>
<feature type="compositionally biased region" description="Low complexity" evidence="1">
    <location>
        <begin position="337"/>
        <end position="346"/>
    </location>
</feature>
<dbReference type="AlphaFoldDB" id="A0AAV7AG50"/>
<feature type="compositionally biased region" description="Basic and acidic residues" evidence="1">
    <location>
        <begin position="537"/>
        <end position="546"/>
    </location>
</feature>
<dbReference type="Pfam" id="PF09469">
    <property type="entry name" value="Cobl"/>
    <property type="match status" value="1"/>
</dbReference>
<name>A0AAV7AG50_ENGPU</name>